<dbReference type="EMBL" id="JBBYAK010000001">
    <property type="protein sequence ID" value="MEL3956643.1"/>
    <property type="molecule type" value="Genomic_DNA"/>
</dbReference>
<keyword evidence="2" id="KW-1185">Reference proteome</keyword>
<evidence type="ECO:0000313" key="1">
    <source>
        <dbReference type="EMBL" id="MEL3956643.1"/>
    </source>
</evidence>
<gene>
    <name evidence="1" type="ORF">NST17_05475</name>
</gene>
<dbReference type="GeneID" id="92960201"/>
<sequence length="587" mass="68885">MEKSLNNKDILKYGNFNKNQVFFIQRWSEMLNIHTHSKYAVRYLNSHQALKELHYVCKGMIEGTIKKNDNHLKLVFKEVKRVLSSDQIFKENAPSHFQILDNTLQGIPKADNIPKLYSIIFQIEYAINYIEDQYLTWIIEKLQQVLLSDDENFEMIDNILQTLASELLGNGWSLQALYSVVHEGIFKNNLTVQGKFNEILNRFNKSPEPYIFLFTFKGDISKEIISLLEKLNVEFITGEEIIETYKDYKLDKHISVDKIYVRVILESYDVYTGVNNAWQKVVGSIEVLNFYGYNIPDFDIAPIILLPQTPKYIRNVKVDLLAKRKKFRAPITMMNRVIMQLKNGDVEVNRKLKSLYEFTRISDESLSPQSTFINLWIGIESFAQSKEFDGGIESVKTVIAYTSTHNYLYSIIRNFLEDCNRCKIEIKYDGQLIRIGRLQAQEALDYFWDEKFVEEMKKTCTELNSLLFYRFIEFISILKDGKKCADLLEKHKINIQQHVHRLYRIRNSIVHSGELLYNTNLFIKHLYEYIEQVMSVVINRLELVSNITLEQIFAQVRDSVDATIETLKNSRLLEKDTYINLVLRGAF</sequence>
<comment type="caution">
    <text evidence="1">The sequence shown here is derived from an EMBL/GenBank/DDBJ whole genome shotgun (WGS) entry which is preliminary data.</text>
</comment>
<protein>
    <recommendedName>
        <fullName evidence="3">Apea-like HEPN domain-containing protein</fullName>
    </recommendedName>
</protein>
<reference evidence="1 2" key="1">
    <citation type="submission" date="2024-03" db="EMBL/GenBank/DDBJ databases">
        <title>Bacilli Hybrid Assemblies.</title>
        <authorList>
            <person name="Kovac J."/>
        </authorList>
    </citation>
    <scope>NUCLEOTIDE SEQUENCE [LARGE SCALE GENOMIC DNA]</scope>
    <source>
        <strain evidence="1 2">FSL M8-0022</strain>
    </source>
</reference>
<organism evidence="1 2">
    <name type="scientific">Caldifermentibacillus hisashii</name>
    <dbReference type="NCBI Taxonomy" id="996558"/>
    <lineage>
        <taxon>Bacteria</taxon>
        <taxon>Bacillati</taxon>
        <taxon>Bacillota</taxon>
        <taxon>Bacilli</taxon>
        <taxon>Bacillales</taxon>
        <taxon>Bacillaceae</taxon>
        <taxon>Caldifermentibacillus</taxon>
    </lineage>
</organism>
<accession>A0ABU9JVU1</accession>
<dbReference type="RefSeq" id="WP_227138745.1">
    <property type="nucleotide sequence ID" value="NZ_CP155466.1"/>
</dbReference>
<dbReference type="Proteomes" id="UP001459714">
    <property type="component" value="Unassembled WGS sequence"/>
</dbReference>
<name>A0ABU9JVU1_9BACI</name>
<proteinExistence type="predicted"/>
<evidence type="ECO:0008006" key="3">
    <source>
        <dbReference type="Google" id="ProtNLM"/>
    </source>
</evidence>
<evidence type="ECO:0000313" key="2">
    <source>
        <dbReference type="Proteomes" id="UP001459714"/>
    </source>
</evidence>